<evidence type="ECO:0000313" key="1">
    <source>
        <dbReference type="EMBL" id="OWK40366.1"/>
    </source>
</evidence>
<sequence>MIEDADTVGQSLGLEVWCEDEAGPFQAIPQPGASWQPEGSPARQPHEYIRNGTAKILTLFHPADGRVRIQGTTTCPNTVLHPWLERERTAILAALPPLLPTVDPSRAAWERWLRGLQQPITLPAVLPPLRVLLVLDNLAGHKSVALVLWLFAHGIMPLYTPSADRG</sequence>
<gene>
    <name evidence="1" type="ORF">FRUB_05285</name>
</gene>
<protein>
    <submittedName>
        <fullName evidence="1">Uncharacterized protein</fullName>
    </submittedName>
</protein>
<proteinExistence type="predicted"/>
<keyword evidence="2" id="KW-1185">Reference proteome</keyword>
<comment type="caution">
    <text evidence="1">The sequence shown here is derived from an EMBL/GenBank/DDBJ whole genome shotgun (WGS) entry which is preliminary data.</text>
</comment>
<evidence type="ECO:0000313" key="2">
    <source>
        <dbReference type="Proteomes" id="UP000214646"/>
    </source>
</evidence>
<dbReference type="AlphaFoldDB" id="A0A225DRZ4"/>
<dbReference type="RefSeq" id="WP_202974016.1">
    <property type="nucleotide sequence ID" value="NZ_NIDE01000008.1"/>
</dbReference>
<dbReference type="Proteomes" id="UP000214646">
    <property type="component" value="Unassembled WGS sequence"/>
</dbReference>
<dbReference type="EMBL" id="NIDE01000008">
    <property type="protein sequence ID" value="OWK40366.1"/>
    <property type="molecule type" value="Genomic_DNA"/>
</dbReference>
<organism evidence="1 2">
    <name type="scientific">Fimbriiglobus ruber</name>
    <dbReference type="NCBI Taxonomy" id="1908690"/>
    <lineage>
        <taxon>Bacteria</taxon>
        <taxon>Pseudomonadati</taxon>
        <taxon>Planctomycetota</taxon>
        <taxon>Planctomycetia</taxon>
        <taxon>Gemmatales</taxon>
        <taxon>Gemmataceae</taxon>
        <taxon>Fimbriiglobus</taxon>
    </lineage>
</organism>
<accession>A0A225DRZ4</accession>
<name>A0A225DRZ4_9BACT</name>
<reference evidence="2" key="1">
    <citation type="submission" date="2017-06" db="EMBL/GenBank/DDBJ databases">
        <title>Genome analysis of Fimbriiglobus ruber SP5, the first member of the order Planctomycetales with confirmed chitinolytic capability.</title>
        <authorList>
            <person name="Ravin N.V."/>
            <person name="Rakitin A.L."/>
            <person name="Ivanova A.A."/>
            <person name="Beletsky A.V."/>
            <person name="Kulichevskaya I.S."/>
            <person name="Mardanov A.V."/>
            <person name="Dedysh S.N."/>
        </authorList>
    </citation>
    <scope>NUCLEOTIDE SEQUENCE [LARGE SCALE GENOMIC DNA]</scope>
    <source>
        <strain evidence="2">SP5</strain>
    </source>
</reference>